<dbReference type="GO" id="GO:0061709">
    <property type="term" value="P:reticulophagy"/>
    <property type="evidence" value="ECO:0007669"/>
    <property type="project" value="TreeGrafter"/>
</dbReference>
<keyword evidence="15" id="KW-1185">Reference proteome</keyword>
<dbReference type="eggNOG" id="KOG2993">
    <property type="taxonomic scope" value="Eukaryota"/>
</dbReference>
<feature type="region of interest" description="Disordered" evidence="13">
    <location>
        <begin position="165"/>
        <end position="191"/>
    </location>
</feature>
<evidence type="ECO:0000256" key="13">
    <source>
        <dbReference type="SAM" id="MobiDB-lite"/>
    </source>
</evidence>
<evidence type="ECO:0000256" key="6">
    <source>
        <dbReference type="ARBA" id="ARBA00022824"/>
    </source>
</evidence>
<dbReference type="GO" id="GO:0032266">
    <property type="term" value="F:phosphatidylinositol-3-phosphate binding"/>
    <property type="evidence" value="ECO:0007669"/>
    <property type="project" value="TreeGrafter"/>
</dbReference>
<comment type="similarity">
    <text evidence="3">Belongs to the ATG2 family.</text>
</comment>
<dbReference type="GO" id="GO:0043495">
    <property type="term" value="F:protein-membrane adaptor activity"/>
    <property type="evidence" value="ECO:0007669"/>
    <property type="project" value="TreeGrafter"/>
</dbReference>
<dbReference type="GO" id="GO:0000045">
    <property type="term" value="P:autophagosome assembly"/>
    <property type="evidence" value="ECO:0007669"/>
    <property type="project" value="TreeGrafter"/>
</dbReference>
<evidence type="ECO:0000256" key="7">
    <source>
        <dbReference type="ARBA" id="ARBA00023006"/>
    </source>
</evidence>
<name>G8C1Y7_TETPH</name>
<evidence type="ECO:0000313" key="15">
    <source>
        <dbReference type="Proteomes" id="UP000005666"/>
    </source>
</evidence>
<comment type="subcellular location">
    <subcellularLocation>
        <location evidence="1">Endoplasmic reticulum membrane</location>
        <topology evidence="1">Peripheral membrane protein</topology>
    </subcellularLocation>
    <subcellularLocation>
        <location evidence="2">Preautophagosomal structure membrane</location>
        <topology evidence="2">Peripheral membrane protein</topology>
    </subcellularLocation>
</comment>
<comment type="catalytic activity">
    <reaction evidence="11">
        <text>a 1,2-diacyl-sn-glycero-3-phosphoethanolamine(in) = a 1,2-diacyl-sn-glycero-3-phosphoethanolamine(out)</text>
        <dbReference type="Rhea" id="RHEA:38895"/>
        <dbReference type="ChEBI" id="CHEBI:64612"/>
    </reaction>
</comment>
<dbReference type="GO" id="GO:0034727">
    <property type="term" value="P:piecemeal microautophagy of the nucleus"/>
    <property type="evidence" value="ECO:0007669"/>
    <property type="project" value="TreeGrafter"/>
</dbReference>
<dbReference type="OMA" id="YDWKYTR"/>
<dbReference type="GeneID" id="11530675"/>
<dbReference type="PANTHER" id="PTHR13190">
    <property type="entry name" value="AUTOPHAGY-RELATED 2, ISOFORM A"/>
    <property type="match status" value="1"/>
</dbReference>
<evidence type="ECO:0000256" key="5">
    <source>
        <dbReference type="ARBA" id="ARBA00022448"/>
    </source>
</evidence>
<comment type="catalytic activity">
    <reaction evidence="12">
        <text>a 1,2-diacyl-sn-glycero-3-phosphocholine(in) = a 1,2-diacyl-sn-glycero-3-phosphocholine(out)</text>
        <dbReference type="Rhea" id="RHEA:38571"/>
        <dbReference type="ChEBI" id="CHEBI:57643"/>
    </reaction>
</comment>
<keyword evidence="5" id="KW-0813">Transport</keyword>
<organism evidence="14 15">
    <name type="scientific">Tetrapisispora phaffii (strain ATCC 24235 / CBS 4417 / NBRC 1672 / NRRL Y-8282 / UCD 70-5)</name>
    <name type="common">Yeast</name>
    <name type="synonym">Fabospora phaffii</name>
    <dbReference type="NCBI Taxonomy" id="1071381"/>
    <lineage>
        <taxon>Eukaryota</taxon>
        <taxon>Fungi</taxon>
        <taxon>Dikarya</taxon>
        <taxon>Ascomycota</taxon>
        <taxon>Saccharomycotina</taxon>
        <taxon>Saccharomycetes</taxon>
        <taxon>Saccharomycetales</taxon>
        <taxon>Saccharomycetaceae</taxon>
        <taxon>Tetrapisispora</taxon>
    </lineage>
</organism>
<dbReference type="GO" id="GO:0061908">
    <property type="term" value="C:phagophore"/>
    <property type="evidence" value="ECO:0007669"/>
    <property type="project" value="TreeGrafter"/>
</dbReference>
<evidence type="ECO:0000256" key="9">
    <source>
        <dbReference type="ARBA" id="ARBA00023136"/>
    </source>
</evidence>
<evidence type="ECO:0000256" key="12">
    <source>
        <dbReference type="ARBA" id="ARBA00024631"/>
    </source>
</evidence>
<comment type="catalytic activity">
    <reaction evidence="10">
        <text>a 1,2-diacyl-sn-glycero-3-phospho-L-serine(in) = a 1,2-diacyl-sn-glycero-3-phospho-L-serine(out)</text>
        <dbReference type="Rhea" id="RHEA:38663"/>
        <dbReference type="ChEBI" id="CHEBI:57262"/>
    </reaction>
</comment>
<evidence type="ECO:0000256" key="2">
    <source>
        <dbReference type="ARBA" id="ARBA00004623"/>
    </source>
</evidence>
<dbReference type="GO" id="GO:0006869">
    <property type="term" value="P:lipid transport"/>
    <property type="evidence" value="ECO:0007669"/>
    <property type="project" value="UniProtKB-KW"/>
</dbReference>
<proteinExistence type="inferred from homology"/>
<evidence type="ECO:0000256" key="10">
    <source>
        <dbReference type="ARBA" id="ARBA00024479"/>
    </source>
</evidence>
<dbReference type="RefSeq" id="XP_003688599.1">
    <property type="nucleotide sequence ID" value="XM_003688551.1"/>
</dbReference>
<keyword evidence="7" id="KW-0072">Autophagy</keyword>
<keyword evidence="6" id="KW-0256">Endoplasmic reticulum</keyword>
<keyword evidence="8" id="KW-0445">Lipid transport</keyword>
<dbReference type="EMBL" id="HE612870">
    <property type="protein sequence ID" value="CCE66165.1"/>
    <property type="molecule type" value="Genomic_DNA"/>
</dbReference>
<dbReference type="Proteomes" id="UP000005666">
    <property type="component" value="Chromosome 15"/>
</dbReference>
<dbReference type="HOGENOM" id="CLU_000626_3_0_1"/>
<dbReference type="GO" id="GO:0034045">
    <property type="term" value="C:phagophore assembly site membrane"/>
    <property type="evidence" value="ECO:0007669"/>
    <property type="project" value="UniProtKB-SubCell"/>
</dbReference>
<dbReference type="PANTHER" id="PTHR13190:SF1">
    <property type="entry name" value="AUTOPHAGY-RELATED 2, ISOFORM A"/>
    <property type="match status" value="1"/>
</dbReference>
<dbReference type="GO" id="GO:0005789">
    <property type="term" value="C:endoplasmic reticulum membrane"/>
    <property type="evidence" value="ECO:0007669"/>
    <property type="project" value="UniProtKB-SubCell"/>
</dbReference>
<accession>G8C1Y7</accession>
<evidence type="ECO:0000256" key="4">
    <source>
        <dbReference type="ARBA" id="ARBA00018070"/>
    </source>
</evidence>
<dbReference type="OrthoDB" id="18982at2759"/>
<evidence type="ECO:0000313" key="14">
    <source>
        <dbReference type="EMBL" id="CCE66165.1"/>
    </source>
</evidence>
<sequence length="1601" mass="181053">MPFGFTGSIQKKILAYILNKISILSNVDLSDVDISLGPNSKFTFHKVKLNTDDIKVTNFIVQEGSLDELDIQLTISAVLNIVARNMTVIIKSEKDLLHSVTANQDDGQLLFSLSKSLNDLTTSMMLQLPTSLDLNALEEFNEFEDDTVRSNDATDTELAQTLKRTLSTTTNDNSGHSNIDGGNANSKGTQSTLQMMKKKVLSSFLSKFKLNIIDVKIIFQLDDANENYLEIKVDDILLTNDEMGTRELTLQTLKIYNARKNSSKYSGSPLAQTSMVDSMSMYMSAMETFESTTSLKNNRISSSSIIEAAEQTINILEILSIEGLSLKLTGFNAVDDFKFLNSSLTVKKVSLYYYNLLNLEPALFTLLLRNIFACTEKENDSKVQSPEKFSNYRRFQQEQNISISVNKFTLLLLDFELMISEHLSLKFENFHLSSSEFDEYEINIQSLEPVKVDSKIQKKNNDCNSVMDVLKIKYSSNNAIIDVTKDLEYYLDKTAILDILSAYIKTNALVERYRKVNCYTALSSKAPLNIELKTKTVNIYLLLDNEKLKFELAPIQFTSSDTKFQLNNIEVYRCLINNDTDHILTIKNIEGRNRYPPIQILSQNTSFKKSSIFTNLLLSIDGFYIKESYPKLHRTIKEFMSMAFEYESTIPQRNDNVNHKSCKRSVRVLNCSNIKLRETKNANLVLKIKTVQLDLHQFLNSKFGSLNLSLKENEVIVNEDGELNLCSIKVTASRHFDNSSYSLVKSIAIDSNTLPAIIVNKLSTNKIQIIMKNMEFVFCASFMELLENHKVAHEHEKPNHSVNEKLIIEARMTYCSLILKPFRIKPALLIFFNDIHLNYNTANSYLKCNSTESGIFLIDDISQLKNKKNTSNSCLSDYYYNEGFINIGKFNLLSAQLKFKDNGSLIKISSELLQLSLCSDSFHTLLFLLIDFKIPLTFPDNLKYKNDFAKNINTMKDVDQSFFDPSKIRLHTDVDNIQIDNDGVIINEFLDQSYPSSEVYESGIDALPEWESTTSSLFTLSNSLECEENYMDNISSVHSSRSTQPENLNIDFNINRISIKFFDGYDWKYTRKQINKTINIVGNKVMESEQVDDTQIQLQTTVFDSILIATTKSDVDKLKTTVNNDIQSEKNPIQPINKANLKPSKIHKIAIEADSISIKAVVFSSITQESNNHNPIILNSFDISVDKFTVLDNVLGSTWNKFLSMLRYEKWPSSKSMLNIKYSSIKPIGSLEAVETIIDVEAAPLRLHVDQGTLDFLLRFLEFKDPRFELVDDYPELTFIQKFSSNSVKIVIDYKPKKYNYSGLRSGRSEELVNFFILEGATVTLKAINLYGVNGFERLGFALKENWVPDILSNQLSGIIGGVSSLKPAVTLGSNFKSAITVPVREYRQEGNASRSIKKGVNIFFKTTGGDFIRIGAKMVSGTQTILENTEEFFGGKGSAGRIYSIPETVVNFDSILKEDQLIGGSNPKVRNRDPSALVIDSTKTEDGYPRVISLYADQPLNVHQGLEEAYHALEKNLYIAYDTIKDKTKVSNGENDFSITNDYGPKLTALSAAKAAPIAIIRPLIGATEAISKTLLGISNQLDKQQHLNYEDKYKPQIRK</sequence>
<gene>
    <name evidence="14" type="primary">TPHA0O01990</name>
    <name evidence="14" type="ordered locus">TPHA_0O01990</name>
</gene>
<protein>
    <recommendedName>
        <fullName evidence="4">Autophagy-related protein 2</fullName>
    </recommendedName>
</protein>
<dbReference type="InterPro" id="IPR026849">
    <property type="entry name" value="ATG2"/>
</dbReference>
<keyword evidence="9" id="KW-0472">Membrane</keyword>
<dbReference type="KEGG" id="tpf:TPHA_0O01990"/>
<evidence type="ECO:0000256" key="8">
    <source>
        <dbReference type="ARBA" id="ARBA00023055"/>
    </source>
</evidence>
<dbReference type="GO" id="GO:0000422">
    <property type="term" value="P:autophagy of mitochondrion"/>
    <property type="evidence" value="ECO:0007669"/>
    <property type="project" value="TreeGrafter"/>
</dbReference>
<evidence type="ECO:0000256" key="11">
    <source>
        <dbReference type="ARBA" id="ARBA00024615"/>
    </source>
</evidence>
<dbReference type="STRING" id="1071381.G8C1Y7"/>
<reference evidence="14 15" key="1">
    <citation type="journal article" date="2011" name="Proc. Natl. Acad. Sci. U.S.A.">
        <title>Evolutionary erosion of yeast sex chromosomes by mating-type switching accidents.</title>
        <authorList>
            <person name="Gordon J.L."/>
            <person name="Armisen D."/>
            <person name="Proux-Wera E."/>
            <person name="Oheigeartaigh S.S."/>
            <person name="Byrne K.P."/>
            <person name="Wolfe K.H."/>
        </authorList>
    </citation>
    <scope>NUCLEOTIDE SEQUENCE [LARGE SCALE GENOMIC DNA]</scope>
    <source>
        <strain evidence="15">ATCC 24235 / CBS 4417 / NBRC 1672 / NRRL Y-8282 / UCD 70-5</strain>
    </source>
</reference>
<evidence type="ECO:0000256" key="1">
    <source>
        <dbReference type="ARBA" id="ARBA00004406"/>
    </source>
</evidence>
<evidence type="ECO:0000256" key="3">
    <source>
        <dbReference type="ARBA" id="ARBA00009714"/>
    </source>
</evidence>
<dbReference type="GO" id="GO:0061723">
    <property type="term" value="P:glycophagy"/>
    <property type="evidence" value="ECO:0007669"/>
    <property type="project" value="TreeGrafter"/>
</dbReference>
<dbReference type="Pfam" id="PF13329">
    <property type="entry name" value="ATG2_CAD"/>
    <property type="match status" value="2"/>
</dbReference>
<feature type="compositionally biased region" description="Polar residues" evidence="13">
    <location>
        <begin position="165"/>
        <end position="177"/>
    </location>
</feature>